<dbReference type="SUPFAM" id="SSF50630">
    <property type="entry name" value="Acid proteases"/>
    <property type="match status" value="2"/>
</dbReference>
<dbReference type="InterPro" id="IPR021109">
    <property type="entry name" value="Peptidase_aspartic_dom_sf"/>
</dbReference>
<dbReference type="EMBL" id="BOPV01000001">
    <property type="protein sequence ID" value="GIL40710.1"/>
    <property type="molecule type" value="Genomic_DNA"/>
</dbReference>
<proteinExistence type="predicted"/>
<gene>
    <name evidence="2" type="ORF">TMPK1_29470</name>
</gene>
<evidence type="ECO:0000256" key="1">
    <source>
        <dbReference type="SAM" id="SignalP"/>
    </source>
</evidence>
<keyword evidence="3" id="KW-1185">Reference proteome</keyword>
<dbReference type="InterPro" id="IPR034122">
    <property type="entry name" value="Retropepsin-like_bacterial"/>
</dbReference>
<dbReference type="Gene3D" id="2.40.70.10">
    <property type="entry name" value="Acid Proteases"/>
    <property type="match status" value="2"/>
</dbReference>
<evidence type="ECO:0000313" key="2">
    <source>
        <dbReference type="EMBL" id="GIL40710.1"/>
    </source>
</evidence>
<sequence>MTVALAAATLAGPALAECTLVRISEFPVRMQGTIALLPAKIRGEKVDFVIGTGANMTQIDRGIAERLSLPRDDKSGLRVYGAGREMKLERVTVPALELPGATAPGDLRMALAPAAQHTDGIAGVLGNDFWSKADVEFDLPHKRVAMYQSKSCDVAPTPWSAVPDHVDLRGGDAFQTMLQVEIDGVSLLALLDSAAPQTVMSWRTARRLGVAPSDPDLAVSGRWRGIDGKPIDIRSHGFRSFKIGEEEIQRPRIAIADLIAETRGDTGSHLSQDGGWDLLLGADWLNAHRVYVQSRERKLWFTYEGGPVFRPTSDANQDFPFQSGRVVYARGAE</sequence>
<name>A0A8S8XIX1_9PROT</name>
<dbReference type="Proteomes" id="UP000681075">
    <property type="component" value="Unassembled WGS sequence"/>
</dbReference>
<dbReference type="AlphaFoldDB" id="A0A8S8XIX1"/>
<feature type="signal peptide" evidence="1">
    <location>
        <begin position="1"/>
        <end position="16"/>
    </location>
</feature>
<dbReference type="CDD" id="cd05483">
    <property type="entry name" value="retropepsin_like_bacteria"/>
    <property type="match status" value="1"/>
</dbReference>
<evidence type="ECO:0008006" key="4">
    <source>
        <dbReference type="Google" id="ProtNLM"/>
    </source>
</evidence>
<evidence type="ECO:0000313" key="3">
    <source>
        <dbReference type="Proteomes" id="UP000681075"/>
    </source>
</evidence>
<comment type="caution">
    <text evidence="2">The sequence shown here is derived from an EMBL/GenBank/DDBJ whole genome shotgun (WGS) entry which is preliminary data.</text>
</comment>
<accession>A0A8S8XIX1</accession>
<reference evidence="2" key="1">
    <citation type="submission" date="2021-02" db="EMBL/GenBank/DDBJ databases">
        <title>Genome sequence of Rhodospirillales sp. strain TMPK1 isolated from soil.</title>
        <authorList>
            <person name="Nakai R."/>
            <person name="Kusada H."/>
            <person name="Tamaki H."/>
        </authorList>
    </citation>
    <scope>NUCLEOTIDE SEQUENCE</scope>
    <source>
        <strain evidence="2">TMPK1</strain>
    </source>
</reference>
<feature type="chain" id="PRO_5035916852" description="Aspartyl protease" evidence="1">
    <location>
        <begin position="17"/>
        <end position="333"/>
    </location>
</feature>
<organism evidence="2 3">
    <name type="scientific">Roseiterribacter gracilis</name>
    <dbReference type="NCBI Taxonomy" id="2812848"/>
    <lineage>
        <taxon>Bacteria</taxon>
        <taxon>Pseudomonadati</taxon>
        <taxon>Pseudomonadota</taxon>
        <taxon>Alphaproteobacteria</taxon>
        <taxon>Rhodospirillales</taxon>
        <taxon>Roseiterribacteraceae</taxon>
        <taxon>Roseiterribacter</taxon>
    </lineage>
</organism>
<keyword evidence="1" id="KW-0732">Signal</keyword>
<protein>
    <recommendedName>
        <fullName evidence="4">Aspartyl protease</fullName>
    </recommendedName>
</protein>
<dbReference type="Pfam" id="PF13650">
    <property type="entry name" value="Asp_protease_2"/>
    <property type="match status" value="2"/>
</dbReference>